<gene>
    <name evidence="5" type="ORF">GRI48_12545</name>
</gene>
<dbReference type="EMBL" id="WTYN01000003">
    <property type="protein sequence ID" value="MXO63835.1"/>
    <property type="molecule type" value="Genomic_DNA"/>
</dbReference>
<dbReference type="InterPro" id="IPR036388">
    <property type="entry name" value="WH-like_DNA-bd_sf"/>
</dbReference>
<dbReference type="AlphaFoldDB" id="A0A844YK06"/>
<keyword evidence="3" id="KW-0804">Transcription</keyword>
<reference evidence="5 6" key="1">
    <citation type="submission" date="2019-12" db="EMBL/GenBank/DDBJ databases">
        <title>Genomic-based taxomic classification of the family Erythrobacteraceae.</title>
        <authorList>
            <person name="Xu L."/>
        </authorList>
    </citation>
    <scope>NUCLEOTIDE SEQUENCE [LARGE SCALE GENOMIC DNA]</scope>
    <source>
        <strain evidence="5 6">MCCC 1A09965</strain>
    </source>
</reference>
<dbReference type="InterPro" id="IPR036527">
    <property type="entry name" value="SCP2_sterol-bd_dom_sf"/>
</dbReference>
<organism evidence="5 6">
    <name type="scientific">Qipengyuania oceanensis</name>
    <dbReference type="NCBI Taxonomy" id="1463597"/>
    <lineage>
        <taxon>Bacteria</taxon>
        <taxon>Pseudomonadati</taxon>
        <taxon>Pseudomonadota</taxon>
        <taxon>Alphaproteobacteria</taxon>
        <taxon>Sphingomonadales</taxon>
        <taxon>Erythrobacteraceae</taxon>
        <taxon>Qipengyuania</taxon>
    </lineage>
</organism>
<keyword evidence="2" id="KW-0238">DNA-binding</keyword>
<keyword evidence="1" id="KW-0805">Transcription regulation</keyword>
<evidence type="ECO:0000256" key="2">
    <source>
        <dbReference type="ARBA" id="ARBA00023125"/>
    </source>
</evidence>
<dbReference type="Pfam" id="PF01638">
    <property type="entry name" value="HxlR"/>
    <property type="match status" value="1"/>
</dbReference>
<dbReference type="PROSITE" id="PS51118">
    <property type="entry name" value="HTH_HXLR"/>
    <property type="match status" value="1"/>
</dbReference>
<dbReference type="SUPFAM" id="SSF55718">
    <property type="entry name" value="SCP-like"/>
    <property type="match status" value="1"/>
</dbReference>
<dbReference type="Proteomes" id="UP000445582">
    <property type="component" value="Unassembled WGS sequence"/>
</dbReference>
<evidence type="ECO:0000256" key="1">
    <source>
        <dbReference type="ARBA" id="ARBA00023015"/>
    </source>
</evidence>
<protein>
    <submittedName>
        <fullName evidence="5">Transcriptional regulator</fullName>
    </submittedName>
</protein>
<dbReference type="OrthoDB" id="9782219at2"/>
<dbReference type="InterPro" id="IPR036390">
    <property type="entry name" value="WH_DNA-bd_sf"/>
</dbReference>
<dbReference type="SUPFAM" id="SSF46785">
    <property type="entry name" value="Winged helix' DNA-binding domain"/>
    <property type="match status" value="1"/>
</dbReference>
<evidence type="ECO:0000259" key="4">
    <source>
        <dbReference type="PROSITE" id="PS51118"/>
    </source>
</evidence>
<keyword evidence="6" id="KW-1185">Reference proteome</keyword>
<dbReference type="InterPro" id="IPR002577">
    <property type="entry name" value="HTH_HxlR"/>
</dbReference>
<dbReference type="PANTHER" id="PTHR33204">
    <property type="entry name" value="TRANSCRIPTIONAL REGULATOR, MARR FAMILY"/>
    <property type="match status" value="1"/>
</dbReference>
<feature type="domain" description="HTH hxlR-type" evidence="4">
    <location>
        <begin position="22"/>
        <end position="120"/>
    </location>
</feature>
<dbReference type="RefSeq" id="WP_160676800.1">
    <property type="nucleotide sequence ID" value="NZ_WTYN01000003.1"/>
</dbReference>
<sequence>MELQKETESAPALHGKWYNDACGTAFGMELVGERWSLLIIRELMFGPLRFSALRANLPGISAKILTERLEKLESAGVLARQTLPPPSNAQAYELTRWGYAAEPLIQELGRWAAMSSQHDPTLPLSPTSFMLSLRTMLDRAAAQGMRARIGFRFPEVGFVAELNDGDMPVRREDPTDCDATFVASSGPSLAGMFYVGMQAEEMEVIIEGDCLIAGKFMALFGLPDKIG</sequence>
<evidence type="ECO:0000313" key="6">
    <source>
        <dbReference type="Proteomes" id="UP000445582"/>
    </source>
</evidence>
<dbReference type="PANTHER" id="PTHR33204:SF18">
    <property type="entry name" value="TRANSCRIPTIONAL REGULATORY PROTEIN"/>
    <property type="match status" value="1"/>
</dbReference>
<dbReference type="Gene3D" id="1.10.10.10">
    <property type="entry name" value="Winged helix-like DNA-binding domain superfamily/Winged helix DNA-binding domain"/>
    <property type="match status" value="1"/>
</dbReference>
<dbReference type="GO" id="GO:0003677">
    <property type="term" value="F:DNA binding"/>
    <property type="evidence" value="ECO:0007669"/>
    <property type="project" value="UniProtKB-KW"/>
</dbReference>
<comment type="caution">
    <text evidence="5">The sequence shown here is derived from an EMBL/GenBank/DDBJ whole genome shotgun (WGS) entry which is preliminary data.</text>
</comment>
<accession>A0A844YK06</accession>
<proteinExistence type="predicted"/>
<name>A0A844YK06_9SPHN</name>
<evidence type="ECO:0000256" key="3">
    <source>
        <dbReference type="ARBA" id="ARBA00023163"/>
    </source>
</evidence>
<evidence type="ECO:0000313" key="5">
    <source>
        <dbReference type="EMBL" id="MXO63835.1"/>
    </source>
</evidence>